<dbReference type="SMART" id="SM01038">
    <property type="entry name" value="Bgal_small_N"/>
    <property type="match status" value="1"/>
</dbReference>
<dbReference type="InterPro" id="IPR017853">
    <property type="entry name" value="GH"/>
</dbReference>
<comment type="similarity">
    <text evidence="2 8">Belongs to the glycosyl hydrolase 2 family.</text>
</comment>
<evidence type="ECO:0000313" key="10">
    <source>
        <dbReference type="EMBL" id="EOL45415.1"/>
    </source>
</evidence>
<dbReference type="Gene3D" id="3.20.20.80">
    <property type="entry name" value="Glycosidases"/>
    <property type="match status" value="1"/>
</dbReference>
<dbReference type="GO" id="GO:0004565">
    <property type="term" value="F:beta-galactosidase activity"/>
    <property type="evidence" value="ECO:0007669"/>
    <property type="project" value="UniProtKB-EC"/>
</dbReference>
<dbReference type="InterPro" id="IPR014718">
    <property type="entry name" value="GH-type_carb-bd"/>
</dbReference>
<dbReference type="InterPro" id="IPR013783">
    <property type="entry name" value="Ig-like_fold"/>
</dbReference>
<dbReference type="PATRIC" id="fig|1158610.3.peg.1282"/>
<evidence type="ECO:0000256" key="7">
    <source>
        <dbReference type="ARBA" id="ARBA00032230"/>
    </source>
</evidence>
<evidence type="ECO:0000256" key="3">
    <source>
        <dbReference type="ARBA" id="ARBA00012756"/>
    </source>
</evidence>
<dbReference type="GO" id="GO:0009341">
    <property type="term" value="C:beta-galactosidase complex"/>
    <property type="evidence" value="ECO:0007669"/>
    <property type="project" value="InterPro"/>
</dbReference>
<dbReference type="eggNOG" id="COG3250">
    <property type="taxonomic scope" value="Bacteria"/>
</dbReference>
<dbReference type="Gene3D" id="2.60.40.10">
    <property type="entry name" value="Immunoglobulins"/>
    <property type="match status" value="2"/>
</dbReference>
<dbReference type="InterPro" id="IPR006104">
    <property type="entry name" value="Glyco_hydro_2_N"/>
</dbReference>
<evidence type="ECO:0000256" key="1">
    <source>
        <dbReference type="ARBA" id="ARBA00001412"/>
    </source>
</evidence>
<dbReference type="Pfam" id="PF02836">
    <property type="entry name" value="Glyco_hydro_2_C"/>
    <property type="match status" value="1"/>
</dbReference>
<name>R3WUD3_9ENTE</name>
<dbReference type="InterPro" id="IPR011013">
    <property type="entry name" value="Gal_mutarotase_sf_dom"/>
</dbReference>
<evidence type="ECO:0000256" key="4">
    <source>
        <dbReference type="ARBA" id="ARBA00013303"/>
    </source>
</evidence>
<keyword evidence="6 8" id="KW-0326">Glycosidase</keyword>
<evidence type="ECO:0000256" key="8">
    <source>
        <dbReference type="RuleBase" id="RU361154"/>
    </source>
</evidence>
<protein>
    <recommendedName>
        <fullName evidence="4 8">Beta-galactosidase</fullName>
        <ecNumber evidence="3 8">3.2.1.23</ecNumber>
    </recommendedName>
    <alternativeName>
        <fullName evidence="7 8">Lactase</fullName>
    </alternativeName>
</protein>
<dbReference type="Gene3D" id="2.60.120.260">
    <property type="entry name" value="Galactose-binding domain-like"/>
    <property type="match status" value="1"/>
</dbReference>
<dbReference type="Proteomes" id="UP000013785">
    <property type="component" value="Unassembled WGS sequence"/>
</dbReference>
<comment type="catalytic activity">
    <reaction evidence="1 8">
        <text>Hydrolysis of terminal non-reducing beta-D-galactose residues in beta-D-galactosides.</text>
        <dbReference type="EC" id="3.2.1.23"/>
    </reaction>
</comment>
<dbReference type="InterPro" id="IPR050347">
    <property type="entry name" value="Bact_Beta-galactosidase"/>
</dbReference>
<keyword evidence="5 8" id="KW-0378">Hydrolase</keyword>
<dbReference type="STRING" id="154621.RV11_GL000153"/>
<evidence type="ECO:0000256" key="5">
    <source>
        <dbReference type="ARBA" id="ARBA00022801"/>
    </source>
</evidence>
<feature type="domain" description="Beta galactosidase small chain/" evidence="9">
    <location>
        <begin position="705"/>
        <end position="980"/>
    </location>
</feature>
<dbReference type="SUPFAM" id="SSF49785">
    <property type="entry name" value="Galactose-binding domain-like"/>
    <property type="match status" value="1"/>
</dbReference>
<organism evidence="10 11">
    <name type="scientific">Enterococcus phoeniculicola ATCC BAA-412</name>
    <dbReference type="NCBI Taxonomy" id="1158610"/>
    <lineage>
        <taxon>Bacteria</taxon>
        <taxon>Bacillati</taxon>
        <taxon>Bacillota</taxon>
        <taxon>Bacilli</taxon>
        <taxon>Lactobacillales</taxon>
        <taxon>Enterococcaceae</taxon>
        <taxon>Enterococcus</taxon>
    </lineage>
</organism>
<dbReference type="InterPro" id="IPR023230">
    <property type="entry name" value="Glyco_hydro_2_CS"/>
</dbReference>
<dbReference type="SUPFAM" id="SSF49303">
    <property type="entry name" value="beta-Galactosidase/glucuronidase domain"/>
    <property type="match status" value="2"/>
</dbReference>
<proteinExistence type="inferred from homology"/>
<sequence length="991" mass="115242">MKPWENIHAVADNRLQPVAAFNRYQTLQDALDMEEEATIGFQSLNGLWQFRYFHTPEEVPQNFIELWKSLNEQIEVPSCWQLKGYDQMHYTDVLYPFPINPPFVPTENPTGVYGYEFDYEVNKGERAILQFEGVSAYFEVYLNGEYIGFSKGSRLESRFDISEYLKPNGNQLIVKVVKWSDGTYLEDQDMWWLSGIFRPVRLYKLIDGEDLDIQIDTQPQEGYEDFQLSVQIKHTKSNARLYLYENGKRIREVNPLIDGKSLTTILAPKRWTAETPHLYTLICEIEGKDDFYFIPVKFGFREVRIIQNQICINGVPIFLNGVNRHDFNPKNGLVVSREQMKSDVEMMKTFNINAVRTAHYPNQSYFYELCDEYGLYVIDEADLECHGFENTGVYDWISDNQLWEKQYVDRGVRMVERDKNHPSIIMWSLGNESSSGQNFTAMYGAIKQIDSSRLIHYEGDKQAAYSDVYTTMYTNYEKLEQLGKLSEGRKPHILCEYGHAMGNGPGGLEEYQRIMRKYSRLQGGFIWEWYDQAIEIERDGETTYFYGGDFKDTPNNSNFCVDGLIHPDRSPSTALYEVKKVFEPIKTELIQENKQLKLSIQNLYDFIDLSTIQLELCYLNEEGGCLFSKMKNLPAILPGEIRQFPIETFSVQDGTQDIYLRLRFKQQETGHLVTENQFLIQKKKSTEPHFESAKFKVEQEHMKLTIQNESSKAVFNQVTGLLETYAYQGEVFIQQGPRMTLWRAPIDNDMYQLKEWQETFFLNKLSEQLRGFDYQETADGITVSVRKYVGALNQGWGYEVELTYNFFGKGMLNLFIEGKPKINCVEIPKMLPRIGFEFQVNQQLSEFSWYGLGPRENYSDSKASAFMGTYHSTVENLHVPYVFPQENGAHMNVEYAALQDGKKESGWKLSMNPPRMLTIHDYTKEALEKAMHSDEIEKSPFNVLTIDIAQSGLGSNSCGPEQQEAHRLKIQPFVTEINFEPMKREEKQDEH</sequence>
<dbReference type="Pfam" id="PF02837">
    <property type="entry name" value="Glyco_hydro_2_N"/>
    <property type="match status" value="1"/>
</dbReference>
<dbReference type="InterPro" id="IPR036156">
    <property type="entry name" value="Beta-gal/glucu_dom_sf"/>
</dbReference>
<dbReference type="InterPro" id="IPR006101">
    <property type="entry name" value="Glyco_hydro_2"/>
</dbReference>
<dbReference type="SUPFAM" id="SSF74650">
    <property type="entry name" value="Galactose mutarotase-like"/>
    <property type="match status" value="1"/>
</dbReference>
<dbReference type="AlphaFoldDB" id="R3WUD3"/>
<dbReference type="EMBL" id="AJAT01000012">
    <property type="protein sequence ID" value="EOL45415.1"/>
    <property type="molecule type" value="Genomic_DNA"/>
</dbReference>
<dbReference type="InterPro" id="IPR023232">
    <property type="entry name" value="Glyco_hydro_2_AS"/>
</dbReference>
<dbReference type="EC" id="3.2.1.23" evidence="3 8"/>
<dbReference type="Gene3D" id="2.70.98.10">
    <property type="match status" value="1"/>
</dbReference>
<evidence type="ECO:0000256" key="2">
    <source>
        <dbReference type="ARBA" id="ARBA00007401"/>
    </source>
</evidence>
<evidence type="ECO:0000313" key="11">
    <source>
        <dbReference type="Proteomes" id="UP000013785"/>
    </source>
</evidence>
<dbReference type="Pfam" id="PF00703">
    <property type="entry name" value="Glyco_hydro_2"/>
    <property type="match status" value="1"/>
</dbReference>
<dbReference type="InterPro" id="IPR006102">
    <property type="entry name" value="Ig-like_GH2"/>
</dbReference>
<reference evidence="10 11" key="1">
    <citation type="submission" date="2013-02" db="EMBL/GenBank/DDBJ databases">
        <title>The Genome Sequence of Enterococcus phoeniculicola BAA-412.</title>
        <authorList>
            <consortium name="The Broad Institute Genome Sequencing Platform"/>
            <consortium name="The Broad Institute Genome Sequencing Center for Infectious Disease"/>
            <person name="Earl A.M."/>
            <person name="Gilmore M.S."/>
            <person name="Lebreton F."/>
            <person name="Walker B."/>
            <person name="Young S.K."/>
            <person name="Zeng Q."/>
            <person name="Gargeya S."/>
            <person name="Fitzgerald M."/>
            <person name="Haas B."/>
            <person name="Abouelleil A."/>
            <person name="Alvarado L."/>
            <person name="Arachchi H.M."/>
            <person name="Berlin A.M."/>
            <person name="Chapman S.B."/>
            <person name="Dewar J."/>
            <person name="Goldberg J."/>
            <person name="Griggs A."/>
            <person name="Gujja S."/>
            <person name="Hansen M."/>
            <person name="Howarth C."/>
            <person name="Imamovic A."/>
            <person name="Larimer J."/>
            <person name="McCowan C."/>
            <person name="Murphy C."/>
            <person name="Neiman D."/>
            <person name="Pearson M."/>
            <person name="Priest M."/>
            <person name="Roberts A."/>
            <person name="Saif S."/>
            <person name="Shea T."/>
            <person name="Sisk P."/>
            <person name="Sykes S."/>
            <person name="Wortman J."/>
            <person name="Nusbaum C."/>
            <person name="Birren B."/>
        </authorList>
    </citation>
    <scope>NUCLEOTIDE SEQUENCE [LARGE SCALE GENOMIC DNA]</scope>
    <source>
        <strain evidence="10 11">ATCC BAA-412</strain>
    </source>
</reference>
<evidence type="ECO:0000259" key="9">
    <source>
        <dbReference type="SMART" id="SM01038"/>
    </source>
</evidence>
<dbReference type="InterPro" id="IPR008979">
    <property type="entry name" value="Galactose-bd-like_sf"/>
</dbReference>
<gene>
    <name evidence="10" type="ORF">UC3_01305</name>
</gene>
<dbReference type="PRINTS" id="PR00132">
    <property type="entry name" value="GLHYDRLASE2"/>
</dbReference>
<dbReference type="InterPro" id="IPR006103">
    <property type="entry name" value="Glyco_hydro_2_cat"/>
</dbReference>
<dbReference type="PANTHER" id="PTHR46323">
    <property type="entry name" value="BETA-GALACTOSIDASE"/>
    <property type="match status" value="1"/>
</dbReference>
<dbReference type="Pfam" id="PF02929">
    <property type="entry name" value="Bgal_small_N"/>
    <property type="match status" value="1"/>
</dbReference>
<dbReference type="GO" id="GO:0005990">
    <property type="term" value="P:lactose catabolic process"/>
    <property type="evidence" value="ECO:0007669"/>
    <property type="project" value="TreeGrafter"/>
</dbReference>
<dbReference type="GO" id="GO:0030246">
    <property type="term" value="F:carbohydrate binding"/>
    <property type="evidence" value="ECO:0007669"/>
    <property type="project" value="InterPro"/>
</dbReference>
<dbReference type="PANTHER" id="PTHR46323:SF2">
    <property type="entry name" value="BETA-GALACTOSIDASE"/>
    <property type="match status" value="1"/>
</dbReference>
<comment type="caution">
    <text evidence="10">The sequence shown here is derived from an EMBL/GenBank/DDBJ whole genome shotgun (WGS) entry which is preliminary data.</text>
</comment>
<dbReference type="SUPFAM" id="SSF51445">
    <property type="entry name" value="(Trans)glycosidases"/>
    <property type="match status" value="1"/>
</dbReference>
<dbReference type="PROSITE" id="PS00608">
    <property type="entry name" value="GLYCOSYL_HYDROL_F2_2"/>
    <property type="match status" value="1"/>
</dbReference>
<evidence type="ECO:0000256" key="6">
    <source>
        <dbReference type="ARBA" id="ARBA00023295"/>
    </source>
</evidence>
<keyword evidence="11" id="KW-1185">Reference proteome</keyword>
<dbReference type="PROSITE" id="PS00719">
    <property type="entry name" value="GLYCOSYL_HYDROL_F2_1"/>
    <property type="match status" value="1"/>
</dbReference>
<accession>R3WUD3</accession>
<dbReference type="InterPro" id="IPR004199">
    <property type="entry name" value="B-gal_small/dom_5"/>
</dbReference>
<dbReference type="HOGENOM" id="CLU_002346_0_2_9"/>
<dbReference type="RefSeq" id="WP_010767968.1">
    <property type="nucleotide sequence ID" value="NZ_ASWE01000003.1"/>
</dbReference>